<keyword evidence="3" id="KW-0233">DNA recombination</keyword>
<evidence type="ECO:0000259" key="4">
    <source>
        <dbReference type="PROSITE" id="PS51898"/>
    </source>
</evidence>
<dbReference type="EMBL" id="CP027569">
    <property type="protein sequence ID" value="AVO28027.1"/>
    <property type="molecule type" value="Genomic_DNA"/>
</dbReference>
<dbReference type="Pfam" id="PF14657">
    <property type="entry name" value="Arm-DNA-bind_4"/>
    <property type="match status" value="1"/>
</dbReference>
<dbReference type="GO" id="GO:0006310">
    <property type="term" value="P:DNA recombination"/>
    <property type="evidence" value="ECO:0007669"/>
    <property type="project" value="UniProtKB-KW"/>
</dbReference>
<feature type="domain" description="Tyr recombinase" evidence="4">
    <location>
        <begin position="168"/>
        <end position="351"/>
    </location>
</feature>
<dbReference type="RefSeq" id="WP_027894637.1">
    <property type="nucleotide sequence ID" value="NZ_CP027569.1"/>
</dbReference>
<dbReference type="OrthoDB" id="9785687at2"/>
<dbReference type="PANTHER" id="PTHR30349:SF64">
    <property type="entry name" value="PROPHAGE INTEGRASE INTD-RELATED"/>
    <property type="match status" value="1"/>
</dbReference>
<evidence type="ECO:0000313" key="5">
    <source>
        <dbReference type="EMBL" id="AVO28027.1"/>
    </source>
</evidence>
<dbReference type="GO" id="GO:0003677">
    <property type="term" value="F:DNA binding"/>
    <property type="evidence" value="ECO:0007669"/>
    <property type="project" value="UniProtKB-KW"/>
</dbReference>
<dbReference type="Pfam" id="PF00589">
    <property type="entry name" value="Phage_integrase"/>
    <property type="match status" value="1"/>
</dbReference>
<evidence type="ECO:0000313" key="6">
    <source>
        <dbReference type="Proteomes" id="UP000238358"/>
    </source>
</evidence>
<name>A0A2S0M9C1_MEGEL</name>
<proteinExistence type="inferred from homology"/>
<gene>
    <name evidence="5" type="ORF">C6Y28_10535</name>
</gene>
<reference evidence="5 6" key="1">
    <citation type="journal article" date="2018" name="Genome Announc.">
        <title>Complete genomes of two Megasphaera elsdenii strains, NCIMB 702410 and ATCC 25940.</title>
        <authorList>
            <person name="Hatmaker E.A."/>
            <person name="O'Dell K."/>
            <person name="Riley L.A."/>
            <person name="Klingeman D.M."/>
            <person name="Guss A.M."/>
        </authorList>
    </citation>
    <scope>NUCLEOTIDE SEQUENCE [LARGE SCALE GENOMIC DNA]</scope>
    <source>
        <strain evidence="5 6">NCIMB702410</strain>
    </source>
</reference>
<organism evidence="5 6">
    <name type="scientific">Megasphaera elsdenii</name>
    <dbReference type="NCBI Taxonomy" id="907"/>
    <lineage>
        <taxon>Bacteria</taxon>
        <taxon>Bacillati</taxon>
        <taxon>Bacillota</taxon>
        <taxon>Negativicutes</taxon>
        <taxon>Veillonellales</taxon>
        <taxon>Veillonellaceae</taxon>
        <taxon>Megasphaera</taxon>
    </lineage>
</organism>
<dbReference type="SUPFAM" id="SSF56349">
    <property type="entry name" value="DNA breaking-rejoining enzymes"/>
    <property type="match status" value="1"/>
</dbReference>
<accession>A0A2S0M9C1</accession>
<protein>
    <submittedName>
        <fullName evidence="5">Site-specific integrase</fullName>
    </submittedName>
</protein>
<dbReference type="PANTHER" id="PTHR30349">
    <property type="entry name" value="PHAGE INTEGRASE-RELATED"/>
    <property type="match status" value="1"/>
</dbReference>
<dbReference type="GO" id="GO:0015074">
    <property type="term" value="P:DNA integration"/>
    <property type="evidence" value="ECO:0007669"/>
    <property type="project" value="InterPro"/>
</dbReference>
<comment type="similarity">
    <text evidence="1">Belongs to the 'phage' integrase family.</text>
</comment>
<evidence type="ECO:0000256" key="2">
    <source>
        <dbReference type="ARBA" id="ARBA00023125"/>
    </source>
</evidence>
<keyword evidence="2" id="KW-0238">DNA-binding</keyword>
<dbReference type="CDD" id="cd01189">
    <property type="entry name" value="INT_ICEBs1_C_like"/>
    <property type="match status" value="1"/>
</dbReference>
<evidence type="ECO:0000256" key="3">
    <source>
        <dbReference type="ARBA" id="ARBA00023172"/>
    </source>
</evidence>
<dbReference type="InterPro" id="IPR011010">
    <property type="entry name" value="DNA_brk_join_enz"/>
</dbReference>
<dbReference type="InterPro" id="IPR002104">
    <property type="entry name" value="Integrase_catalytic"/>
</dbReference>
<dbReference type="AlphaFoldDB" id="A0A2S0M9C1"/>
<dbReference type="Gene3D" id="1.10.443.10">
    <property type="entry name" value="Intergrase catalytic core"/>
    <property type="match status" value="1"/>
</dbReference>
<sequence>MYTINHNFTYRQKDKGWQVILSYKDGDKWRQKSKQGLKTKQQAKAAGDKLLSELQRTFVPSSNELAGTTLREFVPIVIKDKKLAPATKYAYGRVPVFFTDIADKVVSQITTSDIIRVVATKKGVMRDSTIQHRLALLNAVFAHAINVYGIATRNPVQAVPRAKRIKRPSIKAISYNDFKRLMESRGGKNLERYKLCCQIAYYTGMRFGEMAALTWDDISFESRQITVKRQIKRYSHNNVNTYAIGPLKTANSYRTIPIPDVLVEALKQWKEKNVSESVLGFTVSCTRPINYWIQKTLPNTSIHDFRHTYATNLLANGVDIQTVAALCGDSVGTIISTYLDFTEEMRKKAAKNVNTIFRK</sequence>
<dbReference type="PROSITE" id="PS51898">
    <property type="entry name" value="TYR_RECOMBINASE"/>
    <property type="match status" value="1"/>
</dbReference>
<dbReference type="InterPro" id="IPR013762">
    <property type="entry name" value="Integrase-like_cat_sf"/>
</dbReference>
<dbReference type="InterPro" id="IPR028259">
    <property type="entry name" value="AP2-like_int_N"/>
</dbReference>
<dbReference type="InterPro" id="IPR010998">
    <property type="entry name" value="Integrase_recombinase_N"/>
</dbReference>
<dbReference type="Gene3D" id="1.10.150.130">
    <property type="match status" value="1"/>
</dbReference>
<dbReference type="Proteomes" id="UP000238358">
    <property type="component" value="Chromosome"/>
</dbReference>
<evidence type="ECO:0000256" key="1">
    <source>
        <dbReference type="ARBA" id="ARBA00008857"/>
    </source>
</evidence>
<dbReference type="InterPro" id="IPR050090">
    <property type="entry name" value="Tyrosine_recombinase_XerCD"/>
</dbReference>